<gene>
    <name evidence="8" type="primary">panC</name>
    <name evidence="9" type="ORF">BU251_05275</name>
</gene>
<dbReference type="Pfam" id="PF02569">
    <property type="entry name" value="Pantoate_ligase"/>
    <property type="match status" value="1"/>
</dbReference>
<evidence type="ECO:0000256" key="2">
    <source>
        <dbReference type="ARBA" id="ARBA00009256"/>
    </source>
</evidence>
<reference evidence="9 10" key="1">
    <citation type="submission" date="2017-01" db="EMBL/GenBank/DDBJ databases">
        <title>First insights into the biology of 'candidatus Vampirococcus archaeovorus'.</title>
        <authorList>
            <person name="Kizina J."/>
            <person name="Jordan S."/>
            <person name="Stueber K."/>
            <person name="Reinhardt R."/>
            <person name="Harder J."/>
        </authorList>
    </citation>
    <scope>NUCLEOTIDE SEQUENCE [LARGE SCALE GENOMIC DNA]</scope>
    <source>
        <strain evidence="9 10">LiM</strain>
    </source>
</reference>
<dbReference type="Proteomes" id="UP000287243">
    <property type="component" value="Chromosome"/>
</dbReference>
<comment type="catalytic activity">
    <reaction evidence="7 8">
        <text>(R)-pantoate + beta-alanine + ATP = (R)-pantothenate + AMP + diphosphate + H(+)</text>
        <dbReference type="Rhea" id="RHEA:10912"/>
        <dbReference type="ChEBI" id="CHEBI:15378"/>
        <dbReference type="ChEBI" id="CHEBI:15980"/>
        <dbReference type="ChEBI" id="CHEBI:29032"/>
        <dbReference type="ChEBI" id="CHEBI:30616"/>
        <dbReference type="ChEBI" id="CHEBI:33019"/>
        <dbReference type="ChEBI" id="CHEBI:57966"/>
        <dbReference type="ChEBI" id="CHEBI:456215"/>
        <dbReference type="EC" id="6.3.2.1"/>
    </reaction>
</comment>
<dbReference type="GO" id="GO:0005829">
    <property type="term" value="C:cytosol"/>
    <property type="evidence" value="ECO:0007669"/>
    <property type="project" value="TreeGrafter"/>
</dbReference>
<name>A0A410P4Y5_VELA1</name>
<dbReference type="OrthoDB" id="9773087at2"/>
<dbReference type="EMBL" id="CP019384">
    <property type="protein sequence ID" value="QAT17182.1"/>
    <property type="molecule type" value="Genomic_DNA"/>
</dbReference>
<feature type="binding site" evidence="8">
    <location>
        <position position="61"/>
    </location>
    <ligand>
        <name>(R)-pantoate</name>
        <dbReference type="ChEBI" id="CHEBI:15980"/>
    </ligand>
</feature>
<dbReference type="RefSeq" id="WP_128699890.1">
    <property type="nucleotide sequence ID" value="NZ_CP019384.1"/>
</dbReference>
<feature type="binding site" evidence="8">
    <location>
        <position position="61"/>
    </location>
    <ligand>
        <name>beta-alanine</name>
        <dbReference type="ChEBI" id="CHEBI:57966"/>
    </ligand>
</feature>
<dbReference type="Gene3D" id="3.30.1300.10">
    <property type="entry name" value="Pantoate-beta-alanine ligase, C-terminal domain"/>
    <property type="match status" value="1"/>
</dbReference>
<dbReference type="HAMAP" id="MF_00158">
    <property type="entry name" value="PanC"/>
    <property type="match status" value="1"/>
</dbReference>
<keyword evidence="5 8" id="KW-0547">Nucleotide-binding</keyword>
<comment type="pathway">
    <text evidence="1 8">Cofactor biosynthesis; (R)-pantothenate biosynthesis; (R)-pantothenate from (R)-pantoate and beta-alanine: step 1/1.</text>
</comment>
<dbReference type="GO" id="GO:0005524">
    <property type="term" value="F:ATP binding"/>
    <property type="evidence" value="ECO:0007669"/>
    <property type="project" value="UniProtKB-KW"/>
</dbReference>
<dbReference type="SUPFAM" id="SSF52374">
    <property type="entry name" value="Nucleotidylyl transferase"/>
    <property type="match status" value="1"/>
</dbReference>
<dbReference type="InterPro" id="IPR014729">
    <property type="entry name" value="Rossmann-like_a/b/a_fold"/>
</dbReference>
<feature type="binding site" evidence="8">
    <location>
        <begin position="146"/>
        <end position="149"/>
    </location>
    <ligand>
        <name>ATP</name>
        <dbReference type="ChEBI" id="CHEBI:30616"/>
    </ligand>
</feature>
<evidence type="ECO:0000256" key="4">
    <source>
        <dbReference type="ARBA" id="ARBA00022655"/>
    </source>
</evidence>
<feature type="binding site" evidence="8">
    <location>
        <position position="152"/>
    </location>
    <ligand>
        <name>(R)-pantoate</name>
        <dbReference type="ChEBI" id="CHEBI:15980"/>
    </ligand>
</feature>
<comment type="miscellaneous">
    <text evidence="8">The reaction proceeds by a bi uni uni bi ping pong mechanism.</text>
</comment>
<dbReference type="GO" id="GO:0004592">
    <property type="term" value="F:pantoate-beta-alanine ligase activity"/>
    <property type="evidence" value="ECO:0007669"/>
    <property type="project" value="UniProtKB-UniRule"/>
</dbReference>
<dbReference type="AlphaFoldDB" id="A0A410P4Y5"/>
<dbReference type="EC" id="6.3.2.1" evidence="8"/>
<keyword evidence="10" id="KW-1185">Reference proteome</keyword>
<evidence type="ECO:0000256" key="8">
    <source>
        <dbReference type="HAMAP-Rule" id="MF_00158"/>
    </source>
</evidence>
<keyword evidence="8" id="KW-0963">Cytoplasm</keyword>
<protein>
    <recommendedName>
        <fullName evidence="8">Pantothenate synthetase</fullName>
        <shortName evidence="8">PS</shortName>
        <ecNumber evidence="8">6.3.2.1</ecNumber>
    </recommendedName>
    <alternativeName>
        <fullName evidence="8">Pantoate--beta-alanine ligase</fullName>
    </alternativeName>
    <alternativeName>
        <fullName evidence="8">Pantoate-activating enzyme</fullName>
    </alternativeName>
</protein>
<evidence type="ECO:0000256" key="6">
    <source>
        <dbReference type="ARBA" id="ARBA00022840"/>
    </source>
</evidence>
<dbReference type="FunFam" id="3.40.50.620:FF:000013">
    <property type="entry name" value="Pantothenate synthetase"/>
    <property type="match status" value="1"/>
</dbReference>
<dbReference type="Gene3D" id="3.40.50.620">
    <property type="entry name" value="HUPs"/>
    <property type="match status" value="1"/>
</dbReference>
<comment type="subcellular location">
    <subcellularLocation>
        <location evidence="8">Cytoplasm</location>
    </subcellularLocation>
</comment>
<feature type="active site" description="Proton donor" evidence="8">
    <location>
        <position position="37"/>
    </location>
</feature>
<evidence type="ECO:0000313" key="9">
    <source>
        <dbReference type="EMBL" id="QAT17182.1"/>
    </source>
</evidence>
<organism evidence="9 10">
    <name type="scientific">Velamenicoccus archaeovorus</name>
    <dbReference type="NCBI Taxonomy" id="1930593"/>
    <lineage>
        <taxon>Bacteria</taxon>
        <taxon>Pseudomonadati</taxon>
        <taxon>Candidatus Omnitrophota</taxon>
        <taxon>Candidatus Velamenicoccus</taxon>
    </lineage>
</organism>
<evidence type="ECO:0000256" key="3">
    <source>
        <dbReference type="ARBA" id="ARBA00022598"/>
    </source>
</evidence>
<feature type="binding site" evidence="8">
    <location>
        <begin position="30"/>
        <end position="37"/>
    </location>
    <ligand>
        <name>ATP</name>
        <dbReference type="ChEBI" id="CHEBI:30616"/>
    </ligand>
</feature>
<comment type="similarity">
    <text evidence="2 8">Belongs to the pantothenate synthetase family.</text>
</comment>
<feature type="binding site" evidence="8">
    <location>
        <begin position="183"/>
        <end position="186"/>
    </location>
    <ligand>
        <name>ATP</name>
        <dbReference type="ChEBI" id="CHEBI:30616"/>
    </ligand>
</feature>
<dbReference type="InterPro" id="IPR004821">
    <property type="entry name" value="Cyt_trans-like"/>
</dbReference>
<evidence type="ECO:0000256" key="1">
    <source>
        <dbReference type="ARBA" id="ARBA00004990"/>
    </source>
</evidence>
<dbReference type="GO" id="GO:0015940">
    <property type="term" value="P:pantothenate biosynthetic process"/>
    <property type="evidence" value="ECO:0007669"/>
    <property type="project" value="UniProtKB-UniRule"/>
</dbReference>
<feature type="binding site" evidence="8">
    <location>
        <position position="175"/>
    </location>
    <ligand>
        <name>ATP</name>
        <dbReference type="ChEBI" id="CHEBI:30616"/>
    </ligand>
</feature>
<evidence type="ECO:0000313" key="10">
    <source>
        <dbReference type="Proteomes" id="UP000287243"/>
    </source>
</evidence>
<dbReference type="NCBIfam" id="TIGR00125">
    <property type="entry name" value="cyt_tran_rel"/>
    <property type="match status" value="1"/>
</dbReference>
<dbReference type="InterPro" id="IPR003721">
    <property type="entry name" value="Pantoate_ligase"/>
</dbReference>
<accession>A0A410P4Y5</accession>
<dbReference type="InterPro" id="IPR042176">
    <property type="entry name" value="Pantoate_ligase_C"/>
</dbReference>
<sequence>MKLITTIAALRLELGRCRKRGRRIGFVPTMGFLHEGHLSLVCQARKDNDVVVVSIFVNPIQFGPREDFKTYPRDLKRDMGLLRGFADFVFAPSARELYPEGFCTFVEVRGLSDEYCGRIRPGHFTGVATVVTKLLNIVAPDAAYFGQKDAQQAAVIRRMVEDLNVPADIKVMPTVRESDGLAMSSRNTYLSSKERQEAVVLFQALKSAEHAVDTGLRDAQKIRGMLEDFIAHTPSARIDYIEIVDKKTFERVKTVGRDALLLLAVYIGKTRLIDNVLLKARQGRG</sequence>
<keyword evidence="3 8" id="KW-0436">Ligase</keyword>
<dbReference type="UniPathway" id="UPA00028">
    <property type="reaction ID" value="UER00005"/>
</dbReference>
<comment type="function">
    <text evidence="8">Catalyzes the condensation of pantoate with beta-alanine in an ATP-dependent reaction via a pantoyl-adenylate intermediate.</text>
</comment>
<keyword evidence="6 8" id="KW-0067">ATP-binding</keyword>
<proteinExistence type="inferred from homology"/>
<dbReference type="PANTHER" id="PTHR21299">
    <property type="entry name" value="CYTIDYLATE KINASE/PANTOATE-BETA-ALANINE LIGASE"/>
    <property type="match status" value="1"/>
</dbReference>
<keyword evidence="4 8" id="KW-0566">Pantothenate biosynthesis</keyword>
<dbReference type="FunFam" id="3.30.1300.10:FF:000001">
    <property type="entry name" value="Pantothenate synthetase"/>
    <property type="match status" value="1"/>
</dbReference>
<evidence type="ECO:0000256" key="7">
    <source>
        <dbReference type="ARBA" id="ARBA00048258"/>
    </source>
</evidence>
<dbReference type="NCBIfam" id="TIGR00018">
    <property type="entry name" value="panC"/>
    <property type="match status" value="1"/>
</dbReference>
<dbReference type="KEGG" id="vai:BU251_05275"/>
<evidence type="ECO:0000256" key="5">
    <source>
        <dbReference type="ARBA" id="ARBA00022741"/>
    </source>
</evidence>
<comment type="subunit">
    <text evidence="8">Homodimer.</text>
</comment>
<dbReference type="PANTHER" id="PTHR21299:SF1">
    <property type="entry name" value="PANTOATE--BETA-ALANINE LIGASE"/>
    <property type="match status" value="1"/>
</dbReference>
<dbReference type="CDD" id="cd00560">
    <property type="entry name" value="PanC"/>
    <property type="match status" value="1"/>
</dbReference>